<evidence type="ECO:0000313" key="2">
    <source>
        <dbReference type="Proteomes" id="UP000326354"/>
    </source>
</evidence>
<dbReference type="NCBIfam" id="NF035939">
    <property type="entry name" value="TIM_EboE"/>
    <property type="match status" value="1"/>
</dbReference>
<keyword evidence="1" id="KW-0413">Isomerase</keyword>
<protein>
    <submittedName>
        <fullName evidence="1">Sugar phosphate isomerase</fullName>
    </submittedName>
</protein>
<evidence type="ECO:0000313" key="1">
    <source>
        <dbReference type="EMBL" id="BBM83271.1"/>
    </source>
</evidence>
<dbReference type="GO" id="GO:0016853">
    <property type="term" value="F:isomerase activity"/>
    <property type="evidence" value="ECO:0007669"/>
    <property type="project" value="UniProtKB-KW"/>
</dbReference>
<dbReference type="KEGG" id="uam:UABAM_01622"/>
<reference evidence="1 2" key="1">
    <citation type="submission" date="2019-08" db="EMBL/GenBank/DDBJ databases">
        <title>Complete genome sequence of Candidatus Uab amorphum.</title>
        <authorList>
            <person name="Shiratori T."/>
            <person name="Suzuki S."/>
            <person name="Kakizawa Y."/>
            <person name="Ishida K."/>
        </authorList>
    </citation>
    <scope>NUCLEOTIDE SEQUENCE [LARGE SCALE GENOMIC DNA]</scope>
    <source>
        <strain evidence="1 2">SRT547</strain>
    </source>
</reference>
<sequence length="400" mass="46272">MKVSRNHLTYCTNIHPGESRSETLDNVKQHVVAVKSKFCPAESFGVGLRLSNCACEEFLRHGLDELHDMCRENDLYVFTINGFIYGHFHKKPVKQDVYLPDWSATERVEFSNNLAQILADLLPQEINGTISTVPVGFKNRFTTRDTVEKAAQNLLQHLQHLYAIKKRSGKNIMTCLEPEPGCYIETIDETIAFFREYIFTEKNYQAFSAHTGLALNESAAFIKNHLGICYDTCHMAIEYEQAQHALQRLQQNEIRVGKVQISSAIKMCFSSTDAEISECLQPYVDPIYLHQVVEDHDGIITRFNDLPLALQSLKNRNVSQQLEWRIHFHIPIFVDSVHPLIQSTQQHIIDTLDYLKQHNICEHLEVETYTWEVLPQKYRQVSLHDSITRELQWALQQIRS</sequence>
<accession>A0A5S9IKL5</accession>
<dbReference type="AlphaFoldDB" id="A0A5S9IKL5"/>
<dbReference type="PROSITE" id="PS00730">
    <property type="entry name" value="AP_NUCLEASE_F2_2"/>
    <property type="match status" value="1"/>
</dbReference>
<dbReference type="OrthoDB" id="9785907at2"/>
<dbReference type="InterPro" id="IPR036237">
    <property type="entry name" value="Xyl_isomerase-like_sf"/>
</dbReference>
<dbReference type="Proteomes" id="UP000326354">
    <property type="component" value="Chromosome"/>
</dbReference>
<dbReference type="RefSeq" id="WP_151967478.1">
    <property type="nucleotide sequence ID" value="NZ_AP019860.1"/>
</dbReference>
<dbReference type="GO" id="GO:0008270">
    <property type="term" value="F:zinc ion binding"/>
    <property type="evidence" value="ECO:0007669"/>
    <property type="project" value="InterPro"/>
</dbReference>
<gene>
    <name evidence="1" type="ORF">UABAM_01622</name>
</gene>
<name>A0A5S9IKL5_UABAM</name>
<dbReference type="InterPro" id="IPR018246">
    <property type="entry name" value="AP_endonuc_F2_Zn_BS"/>
</dbReference>
<dbReference type="Gene3D" id="3.20.20.150">
    <property type="entry name" value="Divalent-metal-dependent TIM barrel enzymes"/>
    <property type="match status" value="1"/>
</dbReference>
<organism evidence="1 2">
    <name type="scientific">Uabimicrobium amorphum</name>
    <dbReference type="NCBI Taxonomy" id="2596890"/>
    <lineage>
        <taxon>Bacteria</taxon>
        <taxon>Pseudomonadati</taxon>
        <taxon>Planctomycetota</taxon>
        <taxon>Candidatus Uabimicrobiia</taxon>
        <taxon>Candidatus Uabimicrobiales</taxon>
        <taxon>Candidatus Uabimicrobiaceae</taxon>
        <taxon>Candidatus Uabimicrobium</taxon>
    </lineage>
</organism>
<keyword evidence="2" id="KW-1185">Reference proteome</keyword>
<dbReference type="SUPFAM" id="SSF51658">
    <property type="entry name" value="Xylose isomerase-like"/>
    <property type="match status" value="1"/>
</dbReference>
<dbReference type="EMBL" id="AP019860">
    <property type="protein sequence ID" value="BBM83271.1"/>
    <property type="molecule type" value="Genomic_DNA"/>
</dbReference>
<proteinExistence type="predicted"/>